<dbReference type="AlphaFoldDB" id="A0A3L8D562"/>
<proteinExistence type="predicted"/>
<comment type="caution">
    <text evidence="1">The sequence shown here is derived from an EMBL/GenBank/DDBJ whole genome shotgun (WGS) entry which is preliminary data.</text>
</comment>
<evidence type="ECO:0000313" key="2">
    <source>
        <dbReference type="Proteomes" id="UP000279307"/>
    </source>
</evidence>
<reference evidence="1 2" key="1">
    <citation type="journal article" date="2018" name="Genome Res.">
        <title>The genomic architecture and molecular evolution of ant odorant receptors.</title>
        <authorList>
            <person name="McKenzie S.K."/>
            <person name="Kronauer D.J.C."/>
        </authorList>
    </citation>
    <scope>NUCLEOTIDE SEQUENCE [LARGE SCALE GENOMIC DNA]</scope>
    <source>
        <strain evidence="1">Clonal line C1</strain>
    </source>
</reference>
<sequence>MRYGYLNFKSLNALVSRTQKVNIILDSALHLEGMYKIFAKTEYKIGIARKDIFKVSLFFVGNLETRINSEKSALSDSTIPLRVFNVYYRGNRRTSKNWNKEDEKKNDIIKEDNDVSFLTKR</sequence>
<name>A0A3L8D562_OOCBI</name>
<dbReference type="Proteomes" id="UP000279307">
    <property type="component" value="Chromosome 13"/>
</dbReference>
<protein>
    <submittedName>
        <fullName evidence="1">Uncharacterized protein</fullName>
    </submittedName>
</protein>
<accession>A0A3L8D562</accession>
<organism evidence="1 2">
    <name type="scientific">Ooceraea biroi</name>
    <name type="common">Clonal raider ant</name>
    <name type="synonym">Cerapachys biroi</name>
    <dbReference type="NCBI Taxonomy" id="2015173"/>
    <lineage>
        <taxon>Eukaryota</taxon>
        <taxon>Metazoa</taxon>
        <taxon>Ecdysozoa</taxon>
        <taxon>Arthropoda</taxon>
        <taxon>Hexapoda</taxon>
        <taxon>Insecta</taxon>
        <taxon>Pterygota</taxon>
        <taxon>Neoptera</taxon>
        <taxon>Endopterygota</taxon>
        <taxon>Hymenoptera</taxon>
        <taxon>Apocrita</taxon>
        <taxon>Aculeata</taxon>
        <taxon>Formicoidea</taxon>
        <taxon>Formicidae</taxon>
        <taxon>Dorylinae</taxon>
        <taxon>Ooceraea</taxon>
    </lineage>
</organism>
<gene>
    <name evidence="1" type="ORF">DMN91_012383</name>
</gene>
<evidence type="ECO:0000313" key="1">
    <source>
        <dbReference type="EMBL" id="RLU15389.1"/>
    </source>
</evidence>
<dbReference type="EMBL" id="QOIP01000013">
    <property type="protein sequence ID" value="RLU15389.1"/>
    <property type="molecule type" value="Genomic_DNA"/>
</dbReference>